<keyword evidence="5" id="KW-0548">Nucleotidyltransferase</keyword>
<dbReference type="Proteomes" id="UP001302719">
    <property type="component" value="Chromosome"/>
</dbReference>
<dbReference type="AlphaFoldDB" id="A0AA96GGJ2"/>
<dbReference type="RefSeq" id="WP_312643535.1">
    <property type="nucleotide sequence ID" value="NZ_CP116967.1"/>
</dbReference>
<dbReference type="EMBL" id="CP116967">
    <property type="protein sequence ID" value="WNM58144.1"/>
    <property type="molecule type" value="Genomic_DNA"/>
</dbReference>
<evidence type="ECO:0000256" key="7">
    <source>
        <dbReference type="ARBA" id="ARBA00022842"/>
    </source>
</evidence>
<evidence type="ECO:0000256" key="3">
    <source>
        <dbReference type="ARBA" id="ARBA00012461"/>
    </source>
</evidence>
<gene>
    <name evidence="10" type="ORF">PP769_19575</name>
</gene>
<evidence type="ECO:0000259" key="9">
    <source>
        <dbReference type="Pfam" id="PF00483"/>
    </source>
</evidence>
<name>A0AA96GGJ2_9BACT</name>
<keyword evidence="11" id="KW-1185">Reference proteome</keyword>
<evidence type="ECO:0000256" key="4">
    <source>
        <dbReference type="ARBA" id="ARBA00022679"/>
    </source>
</evidence>
<dbReference type="SUPFAM" id="SSF53448">
    <property type="entry name" value="Nucleotide-diphospho-sugar transferases"/>
    <property type="match status" value="1"/>
</dbReference>
<comment type="cofactor">
    <cofactor evidence="1">
        <name>Mg(2+)</name>
        <dbReference type="ChEBI" id="CHEBI:18420"/>
    </cofactor>
</comment>
<dbReference type="GO" id="GO:0046872">
    <property type="term" value="F:metal ion binding"/>
    <property type="evidence" value="ECO:0007669"/>
    <property type="project" value="UniProtKB-KW"/>
</dbReference>
<proteinExistence type="inferred from homology"/>
<dbReference type="InterPro" id="IPR005835">
    <property type="entry name" value="NTP_transferase_dom"/>
</dbReference>
<keyword evidence="4" id="KW-0808">Transferase</keyword>
<accession>A0AA96GGJ2</accession>
<sequence length="269" mass="30178">MEREVVGLMPAGGKAERIAPLPCSKELFPLGFQLMEGIPQPRPKAVGQYLLEKFQLAGITKTFIILRKGKWDIPAYFGHGEFVNMHLGYLIMGEALGPPFTLDQAYPFVHDKLVAFGFPDIMISSENVFSPLLKQQERTQADVVLAVFPAHKPQLMDMVEMDENGKIHAMFLKPDKTDLELCWLGGVWTPAFTQFMHDYLQDFRRKDDFKTAKADKLETEDLTVGAVIQAAIKKGLQTYGVVFPDGKYIDIGTADNLMKSVEKFGCQVT</sequence>
<evidence type="ECO:0000313" key="10">
    <source>
        <dbReference type="EMBL" id="WNM58144.1"/>
    </source>
</evidence>
<dbReference type="Pfam" id="PF00483">
    <property type="entry name" value="NTP_transferase"/>
    <property type="match status" value="1"/>
</dbReference>
<dbReference type="InterPro" id="IPR005907">
    <property type="entry name" value="G1P_thy_trans_s"/>
</dbReference>
<dbReference type="Gene3D" id="3.90.550.10">
    <property type="entry name" value="Spore Coat Polysaccharide Biosynthesis Protein SpsA, Chain A"/>
    <property type="match status" value="1"/>
</dbReference>
<dbReference type="InterPro" id="IPR029044">
    <property type="entry name" value="Nucleotide-diphossugar_trans"/>
</dbReference>
<dbReference type="EC" id="2.7.7.24" evidence="3"/>
<organism evidence="10 11">
    <name type="scientific">Candidatus Nitrospira allomarina</name>
    <dbReference type="NCBI Taxonomy" id="3020900"/>
    <lineage>
        <taxon>Bacteria</taxon>
        <taxon>Pseudomonadati</taxon>
        <taxon>Nitrospirota</taxon>
        <taxon>Nitrospiria</taxon>
        <taxon>Nitrospirales</taxon>
        <taxon>Nitrospiraceae</taxon>
        <taxon>Nitrospira</taxon>
    </lineage>
</organism>
<keyword evidence="6" id="KW-0479">Metal-binding</keyword>
<comment type="catalytic activity">
    <reaction evidence="8">
        <text>dTTP + alpha-D-glucose 1-phosphate + H(+) = dTDP-alpha-D-glucose + diphosphate</text>
        <dbReference type="Rhea" id="RHEA:15225"/>
        <dbReference type="ChEBI" id="CHEBI:15378"/>
        <dbReference type="ChEBI" id="CHEBI:33019"/>
        <dbReference type="ChEBI" id="CHEBI:37568"/>
        <dbReference type="ChEBI" id="CHEBI:57477"/>
        <dbReference type="ChEBI" id="CHEBI:58601"/>
        <dbReference type="EC" id="2.7.7.24"/>
    </reaction>
</comment>
<dbReference type="PANTHER" id="PTHR43532">
    <property type="entry name" value="GLUCOSE-1-PHOSPHATE THYMIDYLYLTRANSFERASE"/>
    <property type="match status" value="1"/>
</dbReference>
<dbReference type="PANTHER" id="PTHR43532:SF1">
    <property type="entry name" value="GLUCOSE-1-PHOSPHATE THYMIDYLYLTRANSFERASE 1"/>
    <property type="match status" value="1"/>
</dbReference>
<evidence type="ECO:0000256" key="2">
    <source>
        <dbReference type="ARBA" id="ARBA00010480"/>
    </source>
</evidence>
<evidence type="ECO:0000256" key="5">
    <source>
        <dbReference type="ARBA" id="ARBA00022695"/>
    </source>
</evidence>
<comment type="similarity">
    <text evidence="2">Belongs to the glucose-1-phosphate thymidylyltransferase family.</text>
</comment>
<keyword evidence="7" id="KW-0460">Magnesium</keyword>
<dbReference type="GO" id="GO:0008879">
    <property type="term" value="F:glucose-1-phosphate thymidylyltransferase activity"/>
    <property type="evidence" value="ECO:0007669"/>
    <property type="project" value="UniProtKB-EC"/>
</dbReference>
<evidence type="ECO:0000256" key="1">
    <source>
        <dbReference type="ARBA" id="ARBA00001946"/>
    </source>
</evidence>
<evidence type="ECO:0000256" key="8">
    <source>
        <dbReference type="ARBA" id="ARBA00049336"/>
    </source>
</evidence>
<protein>
    <recommendedName>
        <fullName evidence="3">glucose-1-phosphate thymidylyltransferase</fullName>
        <ecNumber evidence="3">2.7.7.24</ecNumber>
    </recommendedName>
</protein>
<reference evidence="10 11" key="1">
    <citation type="submission" date="2023-01" db="EMBL/GenBank/DDBJ databases">
        <title>Cultivation and genomic characterization of new, ubiquitous marine nitrite-oxidizing bacteria from the Nitrospirales.</title>
        <authorList>
            <person name="Mueller A.J."/>
            <person name="Daebeler A."/>
            <person name="Herbold C.W."/>
            <person name="Kirkegaard R.H."/>
            <person name="Daims H."/>
        </authorList>
    </citation>
    <scope>NUCLEOTIDE SEQUENCE [LARGE SCALE GENOMIC DNA]</scope>
    <source>
        <strain evidence="10 11">VA</strain>
    </source>
</reference>
<evidence type="ECO:0000256" key="6">
    <source>
        <dbReference type="ARBA" id="ARBA00022723"/>
    </source>
</evidence>
<feature type="domain" description="Nucleotidyl transferase" evidence="9">
    <location>
        <begin position="11"/>
        <end position="260"/>
    </location>
</feature>
<evidence type="ECO:0000313" key="11">
    <source>
        <dbReference type="Proteomes" id="UP001302719"/>
    </source>
</evidence>
<dbReference type="KEGG" id="nall:PP769_19575"/>